<dbReference type="EMBL" id="SRSC01000001">
    <property type="protein sequence ID" value="TGU74941.1"/>
    <property type="molecule type" value="Genomic_DNA"/>
</dbReference>
<proteinExistence type="predicted"/>
<dbReference type="InterPro" id="IPR036280">
    <property type="entry name" value="Multihaem_cyt_sf"/>
</dbReference>
<dbReference type="Proteomes" id="UP000306416">
    <property type="component" value="Unassembled WGS sequence"/>
</dbReference>
<comment type="caution">
    <text evidence="3">The sequence shown here is derived from an EMBL/GenBank/DDBJ whole genome shotgun (WGS) entry which is preliminary data.</text>
</comment>
<evidence type="ECO:0000313" key="3">
    <source>
        <dbReference type="EMBL" id="TGU74941.1"/>
    </source>
</evidence>
<feature type="chain" id="PRO_5020582476" evidence="2">
    <location>
        <begin position="22"/>
        <end position="497"/>
    </location>
</feature>
<protein>
    <submittedName>
        <fullName evidence="3">Uncharacterized protein</fullName>
    </submittedName>
</protein>
<keyword evidence="1 2" id="KW-0732">Signal</keyword>
<keyword evidence="4" id="KW-1185">Reference proteome</keyword>
<organism evidence="3 4">
    <name type="scientific">Geomonas terrae</name>
    <dbReference type="NCBI Taxonomy" id="2562681"/>
    <lineage>
        <taxon>Bacteria</taxon>
        <taxon>Pseudomonadati</taxon>
        <taxon>Thermodesulfobacteriota</taxon>
        <taxon>Desulfuromonadia</taxon>
        <taxon>Geobacterales</taxon>
        <taxon>Geobacteraceae</taxon>
        <taxon>Geomonas</taxon>
    </lineage>
</organism>
<dbReference type="RefSeq" id="WP_135869258.1">
    <property type="nucleotide sequence ID" value="NZ_SRSC01000001.1"/>
</dbReference>
<dbReference type="PANTHER" id="PTHR35038">
    <property type="entry name" value="DISSIMILATORY SULFITE REDUCTASE SIRA"/>
    <property type="match status" value="1"/>
</dbReference>
<evidence type="ECO:0000256" key="2">
    <source>
        <dbReference type="SAM" id="SignalP"/>
    </source>
</evidence>
<dbReference type="AlphaFoldDB" id="A0A4S1CMA2"/>
<dbReference type="InterPro" id="IPR051829">
    <property type="entry name" value="Multiheme_Cytochr_ET"/>
</dbReference>
<evidence type="ECO:0000313" key="4">
    <source>
        <dbReference type="Proteomes" id="UP000306416"/>
    </source>
</evidence>
<reference evidence="3 4" key="1">
    <citation type="submission" date="2019-04" db="EMBL/GenBank/DDBJ databases">
        <title>Geobacter oryzae sp. nov., ferric-reducing bacteria isolated from paddy soil.</title>
        <authorList>
            <person name="Xu Z."/>
            <person name="Masuda Y."/>
            <person name="Itoh H."/>
            <person name="Senoo K."/>
        </authorList>
    </citation>
    <scope>NUCLEOTIDE SEQUENCE [LARGE SCALE GENOMIC DNA]</scope>
    <source>
        <strain evidence="3 4">Red111</strain>
    </source>
</reference>
<dbReference type="SUPFAM" id="SSF48695">
    <property type="entry name" value="Multiheme cytochromes"/>
    <property type="match status" value="1"/>
</dbReference>
<feature type="signal peptide" evidence="2">
    <location>
        <begin position="1"/>
        <end position="21"/>
    </location>
</feature>
<gene>
    <name evidence="3" type="ORF">E4633_05650</name>
</gene>
<accession>A0A4S1CMA2</accession>
<evidence type="ECO:0000256" key="1">
    <source>
        <dbReference type="ARBA" id="ARBA00022729"/>
    </source>
</evidence>
<sequence>MKLKKLVPALALTAAALTAVAAPALAGRTTTPSSYKVVAWNDLGMHCACPTFAGFLLLPPFNTVRAQVLGYGSNDPVIIDSTNAGTYGVTVSYAMADNTEATLQADPYFQQWITYAPKLFPGFAPVSGGKVQGLGGKGISGSMTYDTNLKDWTAVGIPAYPLVDANSSKNVMTDPLGGANRNPYPMTNVYVKNASGTILAQTSTVTPVAFGGCCSCHLSLAAANGYPATASGSFAYLGKMHGMNSSKIDFNYLDPTGDGTSGPIRCSWCHWDPAMGETAAPGLANVWPNYVIMTGAGFTKADIKVSQYSFSDVLHRFHSQSTKVLTQYDANVATNCYDCHPGNNVNCYRGSHKAKTALWCVDCHGNLNQRTAAGQLAQPWKASTLPSCTAASAGANPAFACHATNIVGGTVYPTSPTLFGKFINGRGHKGSIKCQTCHGSAHAEAPSTMTLDNTQLSNLQGSTSYSFPAGKDKTYALGVCVYCHPTKTSTWGVPPHL</sequence>
<name>A0A4S1CMA2_9BACT</name>